<dbReference type="AlphaFoldDB" id="A0A8T0IKI8"/>
<keyword evidence="3 7" id="KW-0812">Transmembrane</keyword>
<evidence type="ECO:0000256" key="2">
    <source>
        <dbReference type="ARBA" id="ARBA00006921"/>
    </source>
</evidence>
<comment type="caution">
    <text evidence="8">The sequence shown here is derived from an EMBL/GenBank/DDBJ whole genome shotgun (WGS) entry which is preliminary data.</text>
</comment>
<comment type="subcellular location">
    <subcellularLocation>
        <location evidence="1 7">Membrane</location>
        <topology evidence="1 7">Multi-pass membrane protein</topology>
    </subcellularLocation>
</comment>
<keyword evidence="7" id="KW-0406">Ion transport</keyword>
<dbReference type="Proteomes" id="UP000822688">
    <property type="component" value="Chromosome 3"/>
</dbReference>
<accession>A0A8T0IKI8</accession>
<evidence type="ECO:0000256" key="5">
    <source>
        <dbReference type="ARBA" id="ARBA00022989"/>
    </source>
</evidence>
<feature type="transmembrane region" description="Helical" evidence="7">
    <location>
        <begin position="117"/>
        <end position="133"/>
    </location>
</feature>
<dbReference type="InterPro" id="IPR007274">
    <property type="entry name" value="Cop_transporter"/>
</dbReference>
<keyword evidence="5 7" id="KW-1133">Transmembrane helix</keyword>
<dbReference type="EMBL" id="CM026423">
    <property type="protein sequence ID" value="KAG0583377.1"/>
    <property type="molecule type" value="Genomic_DNA"/>
</dbReference>
<dbReference type="GO" id="GO:0005886">
    <property type="term" value="C:plasma membrane"/>
    <property type="evidence" value="ECO:0007669"/>
    <property type="project" value="TreeGrafter"/>
</dbReference>
<dbReference type="PANTHER" id="PTHR12483">
    <property type="entry name" value="SOLUTE CARRIER FAMILY 31 COPPER TRANSPORTERS"/>
    <property type="match status" value="1"/>
</dbReference>
<organism evidence="8 9">
    <name type="scientific">Ceratodon purpureus</name>
    <name type="common">Fire moss</name>
    <name type="synonym">Dicranum purpureum</name>
    <dbReference type="NCBI Taxonomy" id="3225"/>
    <lineage>
        <taxon>Eukaryota</taxon>
        <taxon>Viridiplantae</taxon>
        <taxon>Streptophyta</taxon>
        <taxon>Embryophyta</taxon>
        <taxon>Bryophyta</taxon>
        <taxon>Bryophytina</taxon>
        <taxon>Bryopsida</taxon>
        <taxon>Dicranidae</taxon>
        <taxon>Pseudoditrichales</taxon>
        <taxon>Ditrichaceae</taxon>
        <taxon>Ceratodon</taxon>
    </lineage>
</organism>
<evidence type="ECO:0000256" key="7">
    <source>
        <dbReference type="RuleBase" id="RU367022"/>
    </source>
</evidence>
<feature type="transmembrane region" description="Helical" evidence="7">
    <location>
        <begin position="94"/>
        <end position="111"/>
    </location>
</feature>
<keyword evidence="7" id="KW-0813">Transport</keyword>
<dbReference type="PANTHER" id="PTHR12483:SF27">
    <property type="entry name" value="COPPER TRANSPORT PROTEIN CTR1"/>
    <property type="match status" value="1"/>
</dbReference>
<gene>
    <name evidence="8" type="ORF">KC19_3G131500</name>
</gene>
<dbReference type="OrthoDB" id="73901at2759"/>
<feature type="transmembrane region" description="Helical" evidence="7">
    <location>
        <begin position="24"/>
        <end position="44"/>
    </location>
</feature>
<dbReference type="Pfam" id="PF04145">
    <property type="entry name" value="Ctr"/>
    <property type="match status" value="1"/>
</dbReference>
<evidence type="ECO:0000313" key="8">
    <source>
        <dbReference type="EMBL" id="KAG0583377.1"/>
    </source>
</evidence>
<evidence type="ECO:0000256" key="4">
    <source>
        <dbReference type="ARBA" id="ARBA00022796"/>
    </source>
</evidence>
<keyword evidence="7" id="KW-0186">Copper</keyword>
<dbReference type="GO" id="GO:0005375">
    <property type="term" value="F:copper ion transmembrane transporter activity"/>
    <property type="evidence" value="ECO:0007669"/>
    <property type="project" value="UniProtKB-UniRule"/>
</dbReference>
<proteinExistence type="inferred from homology"/>
<evidence type="ECO:0000256" key="6">
    <source>
        <dbReference type="ARBA" id="ARBA00023136"/>
    </source>
</evidence>
<evidence type="ECO:0000256" key="1">
    <source>
        <dbReference type="ARBA" id="ARBA00004141"/>
    </source>
</evidence>
<evidence type="ECO:0000256" key="3">
    <source>
        <dbReference type="ARBA" id="ARBA00022692"/>
    </source>
</evidence>
<keyword evidence="9" id="KW-1185">Reference proteome</keyword>
<name>A0A8T0IKI8_CERPU</name>
<keyword evidence="4 7" id="KW-0187">Copper transport</keyword>
<keyword evidence="6 7" id="KW-0472">Membrane</keyword>
<comment type="similarity">
    <text evidence="2 7">Belongs to the copper transporter (Ctr) (TC 1.A.56) family. SLC31A subfamily.</text>
</comment>
<protein>
    <recommendedName>
        <fullName evidence="7">Copper transport protein</fullName>
    </recommendedName>
</protein>
<reference evidence="8" key="1">
    <citation type="submission" date="2020-06" db="EMBL/GenBank/DDBJ databases">
        <title>WGS assembly of Ceratodon purpureus strain R40.</title>
        <authorList>
            <person name="Carey S.B."/>
            <person name="Jenkins J."/>
            <person name="Shu S."/>
            <person name="Lovell J.T."/>
            <person name="Sreedasyam A."/>
            <person name="Maumus F."/>
            <person name="Tiley G.P."/>
            <person name="Fernandez-Pozo N."/>
            <person name="Barry K."/>
            <person name="Chen C."/>
            <person name="Wang M."/>
            <person name="Lipzen A."/>
            <person name="Daum C."/>
            <person name="Saski C.A."/>
            <person name="Payton A.C."/>
            <person name="Mcbreen J.C."/>
            <person name="Conrad R.E."/>
            <person name="Kollar L.M."/>
            <person name="Olsson S."/>
            <person name="Huttunen S."/>
            <person name="Landis J.B."/>
            <person name="Wickett N.J."/>
            <person name="Johnson M.G."/>
            <person name="Rensing S.A."/>
            <person name="Grimwood J."/>
            <person name="Schmutz J."/>
            <person name="Mcdaniel S.F."/>
        </authorList>
    </citation>
    <scope>NUCLEOTIDE SEQUENCE</scope>
    <source>
        <strain evidence="8">R40</strain>
    </source>
</reference>
<evidence type="ECO:0000313" key="9">
    <source>
        <dbReference type="Proteomes" id="UP000822688"/>
    </source>
</evidence>
<sequence length="147" mass="16129">MMHMTFYWGKDVTILFDFWRVKTWTWYAVSLLVVFVFSALHEWLASQRSALSAKVEKGAESLVGGSEEDGEHRTPLISHAYPGKKSTSKKVMEAFLFGINVGLGYMLMLAAMSFNGGVFLAIVVGLAVGNFLFRSEGSPSDSACGAM</sequence>